<dbReference type="Gene3D" id="3.30.559.10">
    <property type="entry name" value="Chloramphenicol acetyltransferase-like domain"/>
    <property type="match status" value="1"/>
</dbReference>
<protein>
    <submittedName>
        <fullName evidence="1">Uncharacterized protein</fullName>
    </submittedName>
</protein>
<accession>A0ABR4M3R4</accession>
<gene>
    <name evidence="1" type="ORF">BJX67DRAFT_343923</name>
</gene>
<reference evidence="1 2" key="1">
    <citation type="submission" date="2024-07" db="EMBL/GenBank/DDBJ databases">
        <title>Section-level genome sequencing and comparative genomics of Aspergillus sections Usti and Cavernicolus.</title>
        <authorList>
            <consortium name="Lawrence Berkeley National Laboratory"/>
            <person name="Nybo J.L."/>
            <person name="Vesth T.C."/>
            <person name="Theobald S."/>
            <person name="Frisvad J.C."/>
            <person name="Larsen T.O."/>
            <person name="Kjaerboelling I."/>
            <person name="Rothschild-Mancinelli K."/>
            <person name="Lyhne E.K."/>
            <person name="Kogle M.E."/>
            <person name="Barry K."/>
            <person name="Clum A."/>
            <person name="Na H."/>
            <person name="Ledsgaard L."/>
            <person name="Lin J."/>
            <person name="Lipzen A."/>
            <person name="Kuo A."/>
            <person name="Riley R."/>
            <person name="Mondo S."/>
            <person name="Labutti K."/>
            <person name="Haridas S."/>
            <person name="Pangalinan J."/>
            <person name="Salamov A.A."/>
            <person name="Simmons B.A."/>
            <person name="Magnuson J.K."/>
            <person name="Chen J."/>
            <person name="Drula E."/>
            <person name="Henrissat B."/>
            <person name="Wiebenga A."/>
            <person name="Lubbers R.J."/>
            <person name="Gomes A.C."/>
            <person name="Macurrencykelacurrency M.R."/>
            <person name="Stajich J."/>
            <person name="Grigoriev I.V."/>
            <person name="Mortensen U.H."/>
            <person name="De Vries R.P."/>
            <person name="Baker S.E."/>
            <person name="Andersen M.R."/>
        </authorList>
    </citation>
    <scope>NUCLEOTIDE SEQUENCE [LARGE SCALE GENOMIC DNA]</scope>
    <source>
        <strain evidence="1 2">CBS 449.75</strain>
    </source>
</reference>
<evidence type="ECO:0000313" key="1">
    <source>
        <dbReference type="EMBL" id="KAL2871240.1"/>
    </source>
</evidence>
<dbReference type="EMBL" id="JBFXLQ010000004">
    <property type="protein sequence ID" value="KAL2871240.1"/>
    <property type="molecule type" value="Genomic_DNA"/>
</dbReference>
<dbReference type="Gene3D" id="3.30.559.30">
    <property type="entry name" value="Nonribosomal peptide synthetase, condensation domain"/>
    <property type="match status" value="1"/>
</dbReference>
<dbReference type="Proteomes" id="UP001610432">
    <property type="component" value="Unassembled WGS sequence"/>
</dbReference>
<sequence>MKPVNAVNMTWEEVSPGHFQRPLGENERFIKAIGDRAHNAGREHWSVTAYATFDFKLNFPDSSADVIVERLGQAWKALRFEHPSIASIAGEDTVDYIVPKTSDLEHWVNQTFSIIDGGQTLDDVIAGLRPSQYVTGYYLPRTSQFLIHLAHWRTDGYGALQLLDSFFGSSLNSDAENLPWGSEVSRLVPTVEEALDNPIDSTPEIHEAAQKYLSTVALTKDAVGVAQTKDVSTPPAGTRSAHLRFSPEATEAITKACEEKDISVLSAVHASTAAATWQFASLDSKIKPYTSTMRFTLRPYLPEPYNNATVAAGIYTGGYMFQVPASQSWLETASQYHHEYETGITADFLRSRRQYARDVLEKMKTPPPLPATPPSEVDISFVDAPSLIKPTYSTTDRGVVEVLEVGLGVETLTRQMYCFVWEFRGSLELSVVYNEAFYDQAFVEKVVIAIGDTLKRELGLST</sequence>
<dbReference type="PANTHER" id="PTHR42034">
    <property type="entry name" value="CHROMOSOME 7, WHOLE GENOME SHOTGUN SEQUENCE-RELATED"/>
    <property type="match status" value="1"/>
</dbReference>
<name>A0ABR4M3R4_9EURO</name>
<dbReference type="RefSeq" id="XP_070890219.1">
    <property type="nucleotide sequence ID" value="XM_071028198.1"/>
</dbReference>
<keyword evidence="2" id="KW-1185">Reference proteome</keyword>
<evidence type="ECO:0000313" key="2">
    <source>
        <dbReference type="Proteomes" id="UP001610432"/>
    </source>
</evidence>
<dbReference type="SUPFAM" id="SSF52777">
    <property type="entry name" value="CoA-dependent acyltransferases"/>
    <property type="match status" value="1"/>
</dbReference>
<dbReference type="PANTHER" id="PTHR42034:SF1">
    <property type="entry name" value="CONDENSATION DOMAIN-CONTAINING PROTEIN"/>
    <property type="match status" value="1"/>
</dbReference>
<dbReference type="GeneID" id="98143270"/>
<proteinExistence type="predicted"/>
<dbReference type="InterPro" id="IPR023213">
    <property type="entry name" value="CAT-like_dom_sf"/>
</dbReference>
<comment type="caution">
    <text evidence="1">The sequence shown here is derived from an EMBL/GenBank/DDBJ whole genome shotgun (WGS) entry which is preliminary data.</text>
</comment>
<organism evidence="1 2">
    <name type="scientific">Aspergillus lucknowensis</name>
    <dbReference type="NCBI Taxonomy" id="176173"/>
    <lineage>
        <taxon>Eukaryota</taxon>
        <taxon>Fungi</taxon>
        <taxon>Dikarya</taxon>
        <taxon>Ascomycota</taxon>
        <taxon>Pezizomycotina</taxon>
        <taxon>Eurotiomycetes</taxon>
        <taxon>Eurotiomycetidae</taxon>
        <taxon>Eurotiales</taxon>
        <taxon>Aspergillaceae</taxon>
        <taxon>Aspergillus</taxon>
        <taxon>Aspergillus subgen. Nidulantes</taxon>
    </lineage>
</organism>